<dbReference type="AlphaFoldDB" id="A0AAD8JHR0"/>
<comment type="caution">
    <text evidence="2">The sequence shown here is derived from an EMBL/GenBank/DDBJ whole genome shotgun (WGS) entry which is preliminary data.</text>
</comment>
<protein>
    <submittedName>
        <fullName evidence="2">Uncharacterized protein</fullName>
    </submittedName>
</protein>
<feature type="region of interest" description="Disordered" evidence="1">
    <location>
        <begin position="30"/>
        <end position="101"/>
    </location>
</feature>
<dbReference type="EMBL" id="JAUIZM010000001">
    <property type="protein sequence ID" value="KAK1403881.1"/>
    <property type="molecule type" value="Genomic_DNA"/>
</dbReference>
<name>A0AAD8JHR0_9APIA</name>
<reference evidence="2" key="1">
    <citation type="submission" date="2023-02" db="EMBL/GenBank/DDBJ databases">
        <title>Genome of toxic invasive species Heracleum sosnowskyi carries increased number of genes despite the absence of recent whole-genome duplications.</title>
        <authorList>
            <person name="Schelkunov M."/>
            <person name="Shtratnikova V."/>
            <person name="Makarenko M."/>
            <person name="Klepikova A."/>
            <person name="Omelchenko D."/>
            <person name="Novikova G."/>
            <person name="Obukhova E."/>
            <person name="Bogdanov V."/>
            <person name="Penin A."/>
            <person name="Logacheva M."/>
        </authorList>
    </citation>
    <scope>NUCLEOTIDE SEQUENCE</scope>
    <source>
        <strain evidence="2">Hsosn_3</strain>
        <tissue evidence="2">Leaf</tissue>
    </source>
</reference>
<reference evidence="2" key="2">
    <citation type="submission" date="2023-05" db="EMBL/GenBank/DDBJ databases">
        <authorList>
            <person name="Schelkunov M.I."/>
        </authorList>
    </citation>
    <scope>NUCLEOTIDE SEQUENCE</scope>
    <source>
        <strain evidence="2">Hsosn_3</strain>
        <tissue evidence="2">Leaf</tissue>
    </source>
</reference>
<proteinExistence type="predicted"/>
<gene>
    <name evidence="2" type="ORF">POM88_003486</name>
</gene>
<accession>A0AAD8JHR0</accession>
<evidence type="ECO:0000313" key="2">
    <source>
        <dbReference type="EMBL" id="KAK1403881.1"/>
    </source>
</evidence>
<evidence type="ECO:0000313" key="3">
    <source>
        <dbReference type="Proteomes" id="UP001237642"/>
    </source>
</evidence>
<sequence>MGMAFVNIDEFRSLVGEYGIKERRAVKFGANDGNRGETGDIGGQTGGATGDQDRGQNGGATGDQGGGATGVNAGQKKGEHSSIKRKKLGVARPKLPIRRPKTNVVIQEPEVIPTQGSQMVQNPRRTQSSVYTTIAKNQVMIGLNRRRIQHSRHGAL</sequence>
<feature type="compositionally biased region" description="Gly residues" evidence="1">
    <location>
        <begin position="56"/>
        <end position="69"/>
    </location>
</feature>
<evidence type="ECO:0000256" key="1">
    <source>
        <dbReference type="SAM" id="MobiDB-lite"/>
    </source>
</evidence>
<feature type="compositionally biased region" description="Basic residues" evidence="1">
    <location>
        <begin position="83"/>
        <end position="101"/>
    </location>
</feature>
<feature type="compositionally biased region" description="Gly residues" evidence="1">
    <location>
        <begin position="39"/>
        <end position="49"/>
    </location>
</feature>
<organism evidence="2 3">
    <name type="scientific">Heracleum sosnowskyi</name>
    <dbReference type="NCBI Taxonomy" id="360622"/>
    <lineage>
        <taxon>Eukaryota</taxon>
        <taxon>Viridiplantae</taxon>
        <taxon>Streptophyta</taxon>
        <taxon>Embryophyta</taxon>
        <taxon>Tracheophyta</taxon>
        <taxon>Spermatophyta</taxon>
        <taxon>Magnoliopsida</taxon>
        <taxon>eudicotyledons</taxon>
        <taxon>Gunneridae</taxon>
        <taxon>Pentapetalae</taxon>
        <taxon>asterids</taxon>
        <taxon>campanulids</taxon>
        <taxon>Apiales</taxon>
        <taxon>Apiaceae</taxon>
        <taxon>Apioideae</taxon>
        <taxon>apioid superclade</taxon>
        <taxon>Tordylieae</taxon>
        <taxon>Tordyliinae</taxon>
        <taxon>Heracleum</taxon>
    </lineage>
</organism>
<keyword evidence="3" id="KW-1185">Reference proteome</keyword>
<dbReference type="Proteomes" id="UP001237642">
    <property type="component" value="Unassembled WGS sequence"/>
</dbReference>